<protein>
    <submittedName>
        <fullName evidence="1">Uncharacterized protein</fullName>
    </submittedName>
</protein>
<comment type="caution">
    <text evidence="1">The sequence shown here is derived from an EMBL/GenBank/DDBJ whole genome shotgun (WGS) entry which is preliminary data.</text>
</comment>
<dbReference type="EMBL" id="JBHSOZ010000003">
    <property type="protein sequence ID" value="MFC5712404.1"/>
    <property type="molecule type" value="Genomic_DNA"/>
</dbReference>
<proteinExistence type="predicted"/>
<sequence length="69" mass="7904">MILRLKFKDGLNVNMENDKSFEKLKMEEGFLESLQEIKRTDSEITVKNEEGETITKTGKELAAVEVVLD</sequence>
<dbReference type="RefSeq" id="WP_054634854.1">
    <property type="nucleotide sequence ID" value="NZ_JBHSOZ010000003.1"/>
</dbReference>
<organism evidence="1 2">
    <name type="scientific">Thalassorhabdus alkalitolerans</name>
    <dbReference type="NCBI Taxonomy" id="2282697"/>
    <lineage>
        <taxon>Bacteria</taxon>
        <taxon>Bacillati</taxon>
        <taxon>Bacillota</taxon>
        <taxon>Bacilli</taxon>
        <taxon>Bacillales</taxon>
        <taxon>Bacillaceae</taxon>
        <taxon>Thalassorhabdus</taxon>
    </lineage>
</organism>
<accession>A0ABW0YJ80</accession>
<keyword evidence="2" id="KW-1185">Reference proteome</keyword>
<evidence type="ECO:0000313" key="1">
    <source>
        <dbReference type="EMBL" id="MFC5712404.1"/>
    </source>
</evidence>
<name>A0ABW0YJ80_9BACI</name>
<dbReference type="Proteomes" id="UP001596142">
    <property type="component" value="Unassembled WGS sequence"/>
</dbReference>
<gene>
    <name evidence="1" type="ORF">ACFPU1_06400</name>
</gene>
<reference evidence="2" key="1">
    <citation type="journal article" date="2019" name="Int. J. Syst. Evol. Microbiol.">
        <title>The Global Catalogue of Microorganisms (GCM) 10K type strain sequencing project: providing services to taxonomists for standard genome sequencing and annotation.</title>
        <authorList>
            <consortium name="The Broad Institute Genomics Platform"/>
            <consortium name="The Broad Institute Genome Sequencing Center for Infectious Disease"/>
            <person name="Wu L."/>
            <person name="Ma J."/>
        </authorList>
    </citation>
    <scope>NUCLEOTIDE SEQUENCE [LARGE SCALE GENOMIC DNA]</scope>
    <source>
        <strain evidence="2">CECT 7184</strain>
    </source>
</reference>
<evidence type="ECO:0000313" key="2">
    <source>
        <dbReference type="Proteomes" id="UP001596142"/>
    </source>
</evidence>